<comment type="caution">
    <text evidence="2">The sequence shown here is derived from an EMBL/GenBank/DDBJ whole genome shotgun (WGS) entry which is preliminary data.</text>
</comment>
<accession>A0A0F5MNY5</accession>
<evidence type="ECO:0000256" key="1">
    <source>
        <dbReference type="SAM" id="Phobius"/>
    </source>
</evidence>
<dbReference type="Proteomes" id="UP000033358">
    <property type="component" value="Unassembled WGS sequence"/>
</dbReference>
<proteinExistence type="predicted"/>
<keyword evidence="3" id="KW-1185">Reference proteome</keyword>
<keyword evidence="1" id="KW-0812">Transmembrane</keyword>
<evidence type="ECO:0000313" key="3">
    <source>
        <dbReference type="Proteomes" id="UP000033358"/>
    </source>
</evidence>
<protein>
    <submittedName>
        <fullName evidence="2">Uncharacterized protein</fullName>
    </submittedName>
</protein>
<dbReference type="EMBL" id="JYHA01000099">
    <property type="protein sequence ID" value="KKB96269.1"/>
    <property type="molecule type" value="Genomic_DNA"/>
</dbReference>
<evidence type="ECO:0000313" key="2">
    <source>
        <dbReference type="EMBL" id="KKB96269.1"/>
    </source>
</evidence>
<keyword evidence="1" id="KW-0472">Membrane</keyword>
<keyword evidence="1" id="KW-1133">Transmembrane helix</keyword>
<name>A0A0F5MNY5_9RICK</name>
<sequence length="305" mass="35906">MQTQTNKKSPTKRFVLGFIVMFILSIIVQGYVVVTRVSDEEWAKYKCSYDIQYEFLFSGLISSYRHELEKNSSAKNSMIMSMMVKLDKLIYERVKKKIPKDDLMLATFWFRSEIESITSQDHIENPSIYVPLMLKTLKTFATTDSQVKILNDYTRYTMVDHIISFFFDENNLPILLKTYDQWLPEMIACTSVFVEKIGDGKALFESKKLKTAPFRAIIRAISANYYYLIESKKVDCQSREIKNMEKYVNHLLDLIPKYKTIEISTKIDDVFFKGAIEEFKNGYPGLKKFMKDQCNIDFKYETFNY</sequence>
<gene>
    <name evidence="2" type="ORF">SZ25_00646</name>
</gene>
<reference evidence="2 3" key="1">
    <citation type="submission" date="2015-02" db="EMBL/GenBank/DDBJ databases">
        <title>Single cell genomics of a rare environmental alphaproteobacterium provides unique insights into Rickettsiaceae evolution.</title>
        <authorList>
            <person name="Martijn J."/>
            <person name="Schulz F."/>
            <person name="Zaremba-Niedzwiedzka K."/>
            <person name="Viklund J."/>
            <person name="Stepanauskas R."/>
            <person name="Andersson S.G.E."/>
            <person name="Horn M."/>
            <person name="Guy L."/>
            <person name="Ettema T.J.G."/>
        </authorList>
    </citation>
    <scope>NUCLEOTIDE SEQUENCE [LARGE SCALE GENOMIC DNA]</scope>
    <source>
        <strain evidence="2 3">SCGC AAA041-L04</strain>
    </source>
</reference>
<dbReference type="AlphaFoldDB" id="A0A0F5MNY5"/>
<feature type="transmembrane region" description="Helical" evidence="1">
    <location>
        <begin position="14"/>
        <end position="34"/>
    </location>
</feature>
<organism evidence="2 3">
    <name type="scientific">Candidatus Arcanibacter lacustris</name>
    <dbReference type="NCBI Taxonomy" id="1607817"/>
    <lineage>
        <taxon>Bacteria</taxon>
        <taxon>Pseudomonadati</taxon>
        <taxon>Pseudomonadota</taxon>
        <taxon>Alphaproteobacteria</taxon>
        <taxon>Rickettsiales</taxon>
        <taxon>Candidatus Arcanibacter</taxon>
    </lineage>
</organism>